<evidence type="ECO:0000259" key="5">
    <source>
        <dbReference type="PROSITE" id="PS51635"/>
    </source>
</evidence>
<dbReference type="InterPro" id="IPR027417">
    <property type="entry name" value="P-loop_NTPase"/>
</dbReference>
<keyword evidence="3 4" id="KW-0443">Lipid metabolism</keyword>
<dbReference type="OrthoDB" id="1658288at2759"/>
<dbReference type="GO" id="GO:0047499">
    <property type="term" value="F:calcium-independent phospholipase A2 activity"/>
    <property type="evidence" value="ECO:0007669"/>
    <property type="project" value="TreeGrafter"/>
</dbReference>
<dbReference type="SUPFAM" id="SSF52540">
    <property type="entry name" value="P-loop containing nucleoside triphosphate hydrolases"/>
    <property type="match status" value="1"/>
</dbReference>
<dbReference type="Gene3D" id="1.25.40.10">
    <property type="entry name" value="Tetratricopeptide repeat domain"/>
    <property type="match status" value="1"/>
</dbReference>
<dbReference type="PANTHER" id="PTHR24185">
    <property type="entry name" value="CALCIUM-INDEPENDENT PHOSPHOLIPASE A2-GAMMA"/>
    <property type="match status" value="1"/>
</dbReference>
<dbReference type="Gene3D" id="3.40.1090.10">
    <property type="entry name" value="Cytosolic phospholipase A2 catalytic domain"/>
    <property type="match status" value="1"/>
</dbReference>
<gene>
    <name evidence="6" type="ORF">GQX73_g4720</name>
</gene>
<keyword evidence="7" id="KW-1185">Reference proteome</keyword>
<dbReference type="Pfam" id="PF13424">
    <property type="entry name" value="TPR_12"/>
    <property type="match status" value="2"/>
</dbReference>
<dbReference type="Pfam" id="PF01734">
    <property type="entry name" value="Patatin"/>
    <property type="match status" value="1"/>
</dbReference>
<evidence type="ECO:0000256" key="3">
    <source>
        <dbReference type="ARBA" id="ARBA00023098"/>
    </source>
</evidence>
<comment type="caution">
    <text evidence="6">The sequence shown here is derived from an EMBL/GenBank/DDBJ whole genome shotgun (WGS) entry which is preliminary data.</text>
</comment>
<dbReference type="PANTHER" id="PTHR24185:SF1">
    <property type="entry name" value="CALCIUM-INDEPENDENT PHOSPHOLIPASE A2-GAMMA"/>
    <property type="match status" value="1"/>
</dbReference>
<feature type="active site" description="Nucleophile" evidence="4">
    <location>
        <position position="64"/>
    </location>
</feature>
<comment type="caution">
    <text evidence="4">Lacks conserved residue(s) required for the propagation of feature annotation.</text>
</comment>
<keyword evidence="2 4" id="KW-0442">Lipid degradation</keyword>
<evidence type="ECO:0000256" key="1">
    <source>
        <dbReference type="ARBA" id="ARBA00022801"/>
    </source>
</evidence>
<evidence type="ECO:0000313" key="6">
    <source>
        <dbReference type="EMBL" id="KAF2968835.1"/>
    </source>
</evidence>
<feature type="active site" description="Proton acceptor" evidence="4">
    <location>
        <position position="221"/>
    </location>
</feature>
<dbReference type="InterPro" id="IPR002641">
    <property type="entry name" value="PNPLA_dom"/>
</dbReference>
<dbReference type="AlphaFoldDB" id="A0A7C8MV73"/>
<proteinExistence type="predicted"/>
<dbReference type="InParanoid" id="A0A7C8MV73"/>
<organism evidence="6 7">
    <name type="scientific">Xylaria multiplex</name>
    <dbReference type="NCBI Taxonomy" id="323545"/>
    <lineage>
        <taxon>Eukaryota</taxon>
        <taxon>Fungi</taxon>
        <taxon>Dikarya</taxon>
        <taxon>Ascomycota</taxon>
        <taxon>Pezizomycotina</taxon>
        <taxon>Sordariomycetes</taxon>
        <taxon>Xylariomycetidae</taxon>
        <taxon>Xylariales</taxon>
        <taxon>Xylariaceae</taxon>
        <taxon>Xylaria</taxon>
    </lineage>
</organism>
<dbReference type="SUPFAM" id="SSF48452">
    <property type="entry name" value="TPR-like"/>
    <property type="match status" value="1"/>
</dbReference>
<dbReference type="GO" id="GO:0046486">
    <property type="term" value="P:glycerolipid metabolic process"/>
    <property type="evidence" value="ECO:0007669"/>
    <property type="project" value="UniProtKB-ARBA"/>
</dbReference>
<dbReference type="InterPro" id="IPR011990">
    <property type="entry name" value="TPR-like_helical_dom_sf"/>
</dbReference>
<evidence type="ECO:0000256" key="2">
    <source>
        <dbReference type="ARBA" id="ARBA00022963"/>
    </source>
</evidence>
<dbReference type="InterPro" id="IPR002182">
    <property type="entry name" value="NB-ARC"/>
</dbReference>
<keyword evidence="1 4" id="KW-0378">Hydrolase</keyword>
<dbReference type="PROSITE" id="PS51635">
    <property type="entry name" value="PNPLA"/>
    <property type="match status" value="1"/>
</dbReference>
<dbReference type="CDD" id="cd07216">
    <property type="entry name" value="Pat17_PNPLA8_PNPLA9_like3"/>
    <property type="match status" value="1"/>
</dbReference>
<feature type="domain" description="PNPLA" evidence="5">
    <location>
        <begin position="18"/>
        <end position="234"/>
    </location>
</feature>
<accession>A0A7C8MV73</accession>
<sequence>MDTPGASAFASAPPLRVLSLDGGGIRGKSSLLILENIMETIRQAKNLESVPKPCEYFNLIGGTSTGGIIAIMLGRLGMTVDECIRAYDTVAQTAFTPKRTSFIPGPPKGAYSAQALEGAIKQTVKKFCVESPCIEQRRQGQSTVESCPHEDAEFRKTSCTKTVVLAITKDNVDAGPTLFTTYDTSASYQGCTIWQVVRATSAATTFFKSIKIGRDSVEFIDAGFGHNNPCEVLIEEARKQFPRRGTLQVLSIGTGLGPIVEIKNSRRSIIKALAKMAATSTAVATRLNGQYGDSGQYYRFNVDRGLDDITLADWEKTSTIAAHTGNYLRENQRTIQKFVDNFVNNPQGLGATVPHDATASSQAPYYIPLHKNKHFVGRAETLRLLNQQLFNGGNHKRVCLHGLGGIGKTQVALRIAYTAKDTLGLLVIWLPAANSATFQQVCTEAVNLLAIPAAKDEDRREALQRYLNSRTTRKWLLVVDNIDEMNTLLGSLDESGVQLTHLPLAITQAAAYLTRNKVSVREYLDLLRTTESNKAELMSWEFYDKDRYEGSQNAVALTWQVSFKQICDIDTTAAHLLRFISRIEPKAIPRSMLPQKGSEVQFRNTIGTLIGYAFLDIREGRDTYDMHSLVHTATRTWVDTEGHEMTAIADAVEHLSTVFPTDKWENRHVWRQYLPHALRALQEDNMRSKDSTELGFWVGRCLMEDGQHKDAIPILKHVLSTQETALAEDHPDRLASQHVLAIAYQSNGQVPEAVELLEHVVSIRKTLAEDHPSRLASQYALAAAYQANGQVPEAVELLEHVISIRKTLAENHPSRLTSQHALAIAYQADGQVPEAVELLEHVVSICKISLAENHPDRLLSQYRLAEAYRQLQRLNLKKYSRRWAAAYKQHNNLNRARTKLRVRRISLIYNKIPF</sequence>
<evidence type="ECO:0000256" key="4">
    <source>
        <dbReference type="PROSITE-ProRule" id="PRU01161"/>
    </source>
</evidence>
<dbReference type="GO" id="GO:0019369">
    <property type="term" value="P:arachidonate metabolic process"/>
    <property type="evidence" value="ECO:0007669"/>
    <property type="project" value="TreeGrafter"/>
</dbReference>
<dbReference type="Proteomes" id="UP000481858">
    <property type="component" value="Unassembled WGS sequence"/>
</dbReference>
<feature type="short sequence motif" description="GXSXG" evidence="4">
    <location>
        <begin position="62"/>
        <end position="66"/>
    </location>
</feature>
<dbReference type="Pfam" id="PF00931">
    <property type="entry name" value="NB-ARC"/>
    <property type="match status" value="1"/>
</dbReference>
<reference evidence="6 7" key="1">
    <citation type="submission" date="2019-12" db="EMBL/GenBank/DDBJ databases">
        <title>Draft genome sequence of the ascomycete Xylaria multiplex DSM 110363.</title>
        <authorList>
            <person name="Buettner E."/>
            <person name="Kellner H."/>
        </authorList>
    </citation>
    <scope>NUCLEOTIDE SEQUENCE [LARGE SCALE GENOMIC DNA]</scope>
    <source>
        <strain evidence="6 7">DSM 110363</strain>
    </source>
</reference>
<protein>
    <recommendedName>
        <fullName evidence="5">PNPLA domain-containing protein</fullName>
    </recommendedName>
</protein>
<name>A0A7C8MV73_9PEZI</name>
<dbReference type="EMBL" id="WUBL01000045">
    <property type="protein sequence ID" value="KAF2968835.1"/>
    <property type="molecule type" value="Genomic_DNA"/>
</dbReference>
<feature type="short sequence motif" description="GXGXXG" evidence="4">
    <location>
        <begin position="22"/>
        <end position="27"/>
    </location>
</feature>
<dbReference type="InterPro" id="IPR016035">
    <property type="entry name" value="Acyl_Trfase/lysoPLipase"/>
</dbReference>
<dbReference type="GO" id="GO:0016020">
    <property type="term" value="C:membrane"/>
    <property type="evidence" value="ECO:0007669"/>
    <property type="project" value="TreeGrafter"/>
</dbReference>
<dbReference type="GO" id="GO:0016042">
    <property type="term" value="P:lipid catabolic process"/>
    <property type="evidence" value="ECO:0007669"/>
    <property type="project" value="UniProtKB-UniRule"/>
</dbReference>
<dbReference type="SUPFAM" id="SSF52151">
    <property type="entry name" value="FabD/lysophospholipase-like"/>
    <property type="match status" value="1"/>
</dbReference>
<evidence type="ECO:0000313" key="7">
    <source>
        <dbReference type="Proteomes" id="UP000481858"/>
    </source>
</evidence>
<dbReference type="Gene3D" id="3.40.50.300">
    <property type="entry name" value="P-loop containing nucleotide triphosphate hydrolases"/>
    <property type="match status" value="1"/>
</dbReference>